<gene>
    <name evidence="2" type="ORF">K435DRAFT_864037</name>
</gene>
<sequence length="126" mass="13661">MLKRLLVEEVREGGRDRGRGKDRGRGGRGAVRGGAQAMKALGQGSENANSSSDKSSDDEESQDNELIQSFNGELPEIVDEDDGSTSADSDRVNDDQENDDVGIGKKHSAPLSHPQTHCQKRRRSGR</sequence>
<organism evidence="2 3">
    <name type="scientific">Dendrothele bispora (strain CBS 962.96)</name>
    <dbReference type="NCBI Taxonomy" id="1314807"/>
    <lineage>
        <taxon>Eukaryota</taxon>
        <taxon>Fungi</taxon>
        <taxon>Dikarya</taxon>
        <taxon>Basidiomycota</taxon>
        <taxon>Agaricomycotina</taxon>
        <taxon>Agaricomycetes</taxon>
        <taxon>Agaricomycetidae</taxon>
        <taxon>Agaricales</taxon>
        <taxon>Agaricales incertae sedis</taxon>
        <taxon>Dendrothele</taxon>
    </lineage>
</organism>
<feature type="region of interest" description="Disordered" evidence="1">
    <location>
        <begin position="1"/>
        <end position="126"/>
    </location>
</feature>
<dbReference type="AlphaFoldDB" id="A0A4V4HEF1"/>
<dbReference type="Proteomes" id="UP000297245">
    <property type="component" value="Unassembled WGS sequence"/>
</dbReference>
<evidence type="ECO:0000256" key="1">
    <source>
        <dbReference type="SAM" id="MobiDB-lite"/>
    </source>
</evidence>
<proteinExistence type="predicted"/>
<dbReference type="EMBL" id="ML179326">
    <property type="protein sequence ID" value="THU90775.1"/>
    <property type="molecule type" value="Genomic_DNA"/>
</dbReference>
<protein>
    <submittedName>
        <fullName evidence="2">Uncharacterized protein</fullName>
    </submittedName>
</protein>
<reference evidence="2 3" key="1">
    <citation type="journal article" date="2019" name="Nat. Ecol. Evol.">
        <title>Megaphylogeny resolves global patterns of mushroom evolution.</title>
        <authorList>
            <person name="Varga T."/>
            <person name="Krizsan K."/>
            <person name="Foldi C."/>
            <person name="Dima B."/>
            <person name="Sanchez-Garcia M."/>
            <person name="Sanchez-Ramirez S."/>
            <person name="Szollosi G.J."/>
            <person name="Szarkandi J.G."/>
            <person name="Papp V."/>
            <person name="Albert L."/>
            <person name="Andreopoulos W."/>
            <person name="Angelini C."/>
            <person name="Antonin V."/>
            <person name="Barry K.W."/>
            <person name="Bougher N.L."/>
            <person name="Buchanan P."/>
            <person name="Buyck B."/>
            <person name="Bense V."/>
            <person name="Catcheside P."/>
            <person name="Chovatia M."/>
            <person name="Cooper J."/>
            <person name="Damon W."/>
            <person name="Desjardin D."/>
            <person name="Finy P."/>
            <person name="Geml J."/>
            <person name="Haridas S."/>
            <person name="Hughes K."/>
            <person name="Justo A."/>
            <person name="Karasinski D."/>
            <person name="Kautmanova I."/>
            <person name="Kiss B."/>
            <person name="Kocsube S."/>
            <person name="Kotiranta H."/>
            <person name="LaButti K.M."/>
            <person name="Lechner B.E."/>
            <person name="Liimatainen K."/>
            <person name="Lipzen A."/>
            <person name="Lukacs Z."/>
            <person name="Mihaltcheva S."/>
            <person name="Morgado L.N."/>
            <person name="Niskanen T."/>
            <person name="Noordeloos M.E."/>
            <person name="Ohm R.A."/>
            <person name="Ortiz-Santana B."/>
            <person name="Ovrebo C."/>
            <person name="Racz N."/>
            <person name="Riley R."/>
            <person name="Savchenko A."/>
            <person name="Shiryaev A."/>
            <person name="Soop K."/>
            <person name="Spirin V."/>
            <person name="Szebenyi C."/>
            <person name="Tomsovsky M."/>
            <person name="Tulloss R.E."/>
            <person name="Uehling J."/>
            <person name="Grigoriev I.V."/>
            <person name="Vagvolgyi C."/>
            <person name="Papp T."/>
            <person name="Martin F.M."/>
            <person name="Miettinen O."/>
            <person name="Hibbett D.S."/>
            <person name="Nagy L.G."/>
        </authorList>
    </citation>
    <scope>NUCLEOTIDE SEQUENCE [LARGE SCALE GENOMIC DNA]</scope>
    <source>
        <strain evidence="2 3">CBS 962.96</strain>
    </source>
</reference>
<feature type="compositionally biased region" description="Basic and acidic residues" evidence="1">
    <location>
        <begin position="1"/>
        <end position="25"/>
    </location>
</feature>
<evidence type="ECO:0000313" key="3">
    <source>
        <dbReference type="Proteomes" id="UP000297245"/>
    </source>
</evidence>
<accession>A0A4V4HEF1</accession>
<evidence type="ECO:0000313" key="2">
    <source>
        <dbReference type="EMBL" id="THU90775.1"/>
    </source>
</evidence>
<name>A0A4V4HEF1_DENBC</name>
<keyword evidence="3" id="KW-1185">Reference proteome</keyword>